<evidence type="ECO:0000313" key="2">
    <source>
        <dbReference type="Proteomes" id="UP001159363"/>
    </source>
</evidence>
<sequence>MKAGGDKSFKKKVFPRLLKQTLNAMEENLRSNFVSRFKKGGIHALNKKIVLERLSDHKVGTGRNVDVDGSLNNFLKEQRFSDEGTSSEAHGHKKRLKVPAGRNVSAADFMTSEDESSSSLSCDEEMRATVIHIEQPTEQGTWVTVAFLYD</sequence>
<name>A0ABQ9ILV6_9NEOP</name>
<proteinExistence type="predicted"/>
<evidence type="ECO:0000313" key="1">
    <source>
        <dbReference type="EMBL" id="KAJ8897661.1"/>
    </source>
</evidence>
<keyword evidence="2" id="KW-1185">Reference proteome</keyword>
<comment type="caution">
    <text evidence="1">The sequence shown here is derived from an EMBL/GenBank/DDBJ whole genome shotgun (WGS) entry which is preliminary data.</text>
</comment>
<reference evidence="1 2" key="1">
    <citation type="submission" date="2023-02" db="EMBL/GenBank/DDBJ databases">
        <title>LHISI_Scaffold_Assembly.</title>
        <authorList>
            <person name="Stuart O.P."/>
            <person name="Cleave R."/>
            <person name="Magrath M.J.L."/>
            <person name="Mikheyev A.S."/>
        </authorList>
    </citation>
    <scope>NUCLEOTIDE SEQUENCE [LARGE SCALE GENOMIC DNA]</scope>
    <source>
        <strain evidence="1">Daus_M_001</strain>
        <tissue evidence="1">Leg muscle</tissue>
    </source>
</reference>
<dbReference type="Proteomes" id="UP001159363">
    <property type="component" value="Chromosome 1"/>
</dbReference>
<gene>
    <name evidence="1" type="ORF">PR048_003010</name>
</gene>
<dbReference type="EMBL" id="JARBHB010000001">
    <property type="protein sequence ID" value="KAJ8897661.1"/>
    <property type="molecule type" value="Genomic_DNA"/>
</dbReference>
<protein>
    <submittedName>
        <fullName evidence="1">Uncharacterized protein</fullName>
    </submittedName>
</protein>
<accession>A0ABQ9ILV6</accession>
<organism evidence="1 2">
    <name type="scientific">Dryococelus australis</name>
    <dbReference type="NCBI Taxonomy" id="614101"/>
    <lineage>
        <taxon>Eukaryota</taxon>
        <taxon>Metazoa</taxon>
        <taxon>Ecdysozoa</taxon>
        <taxon>Arthropoda</taxon>
        <taxon>Hexapoda</taxon>
        <taxon>Insecta</taxon>
        <taxon>Pterygota</taxon>
        <taxon>Neoptera</taxon>
        <taxon>Polyneoptera</taxon>
        <taxon>Phasmatodea</taxon>
        <taxon>Verophasmatodea</taxon>
        <taxon>Anareolatae</taxon>
        <taxon>Phasmatidae</taxon>
        <taxon>Eurycanthinae</taxon>
        <taxon>Dryococelus</taxon>
    </lineage>
</organism>